<accession>A0A6H3NLX1</accession>
<evidence type="ECO:0000313" key="1">
    <source>
        <dbReference type="EMBL" id="TGN12366.1"/>
    </source>
</evidence>
<protein>
    <submittedName>
        <fullName evidence="1">Uncharacterized protein</fullName>
    </submittedName>
</protein>
<name>A0A6H3NLX1_9LEPT</name>
<keyword evidence="2" id="KW-1185">Reference proteome</keyword>
<proteinExistence type="predicted"/>
<reference evidence="1" key="1">
    <citation type="journal article" date="2019" name="PLoS Negl. Trop. Dis.">
        <title>Revisiting the worldwide diversity of Leptospira species in the environment.</title>
        <authorList>
            <person name="Vincent A.T."/>
            <person name="Schiettekatte O."/>
            <person name="Bourhy P."/>
            <person name="Veyrier F.J."/>
            <person name="Picardeau M."/>
        </authorList>
    </citation>
    <scope>NUCLEOTIDE SEQUENCE [LARGE SCALE GENOMIC DNA]</scope>
    <source>
        <strain evidence="1">201601109</strain>
    </source>
</reference>
<sequence>MKKQAIEIQKETNALIDKIKDHPLEVLSHLGIDIDELAEKRIWEKIQYEQMTDEERETYEAKQKLKYYEEQENVRRQQEEYHRNQQAKQFHLEQFNKQILTEIEKNNLPKDTSTYKKFVVIVQKAIQNQLPVTFADIAQLVKEDLEKEDRRLVERYKKKDVNSLIEELGEETIKAIQQEQIKKLKNPYVTTVNPTKGTMTKIKKGKGSLDDWFNGLNNGY</sequence>
<organism evidence="1 2">
    <name type="scientific">Leptospira bandrabouensis</name>
    <dbReference type="NCBI Taxonomy" id="2484903"/>
    <lineage>
        <taxon>Bacteria</taxon>
        <taxon>Pseudomonadati</taxon>
        <taxon>Spirochaetota</taxon>
        <taxon>Spirochaetia</taxon>
        <taxon>Leptospirales</taxon>
        <taxon>Leptospiraceae</taxon>
        <taxon>Leptospira</taxon>
    </lineage>
</organism>
<dbReference type="EMBL" id="RQHU01000019">
    <property type="protein sequence ID" value="TGN12366.1"/>
    <property type="molecule type" value="Genomic_DNA"/>
</dbReference>
<evidence type="ECO:0000313" key="2">
    <source>
        <dbReference type="Proteomes" id="UP000297649"/>
    </source>
</evidence>
<dbReference type="AlphaFoldDB" id="A0A6H3NLX1"/>
<gene>
    <name evidence="1" type="ORF">EHR08_13370</name>
</gene>
<comment type="caution">
    <text evidence="1">The sequence shown here is derived from an EMBL/GenBank/DDBJ whole genome shotgun (WGS) entry which is preliminary data.</text>
</comment>
<dbReference type="Proteomes" id="UP000297649">
    <property type="component" value="Unassembled WGS sequence"/>
</dbReference>